<reference evidence="2" key="1">
    <citation type="submission" date="2017-01" db="EMBL/GenBank/DDBJ databases">
        <authorList>
            <person name="Varghese N."/>
            <person name="Submissions S."/>
        </authorList>
    </citation>
    <scope>NUCLEOTIDE SEQUENCE [LARGE SCALE GENOMIC DNA]</scope>
    <source>
        <strain evidence="2">DSM 24913</strain>
    </source>
</reference>
<evidence type="ECO:0008006" key="3">
    <source>
        <dbReference type="Google" id="ProtNLM"/>
    </source>
</evidence>
<dbReference type="Gene3D" id="3.40.190.170">
    <property type="entry name" value="Bacterial extracellular solute-binding protein, family 7"/>
    <property type="match status" value="1"/>
</dbReference>
<dbReference type="InterPro" id="IPR045758">
    <property type="entry name" value="AdeT1/2"/>
</dbReference>
<keyword evidence="2" id="KW-1185">Reference proteome</keyword>
<accession>A0A1N7IUF9</accession>
<dbReference type="InterPro" id="IPR038404">
    <property type="entry name" value="TRAP_DctP_sf"/>
</dbReference>
<dbReference type="STRING" id="484498.SAMN05421686_10117"/>
<dbReference type="Proteomes" id="UP000185639">
    <property type="component" value="Unassembled WGS sequence"/>
</dbReference>
<sequence length="380" mass="42247">MLCGIRPFFCPADMRIIGRNNHTALITSVNILKLSRANNNKIIGDTKMRLIAVALTLFSFAFAAEGKELPQKTFCIFDPVGANGPIFTRMQDFRTAALEWGVEAELKAYTNEAVALADFQSGVCDGSLITGTRIRPFNVFTGSLEAVGGLNSYQQLRELINMLARPQAAKYMVDGRYEVSGIIPGGSVYVFVRDRAIDSVEAAAGRKVATLDYDLASKKVVEHIGATMVPATVATFAPRFNNGDVDIAYAPAVAYEPFEMYKGLGQAGGIYRFSFAQMNFQLITYKDRLPDGFGQASREFFAEHFDQGMEHILTAERGIQENYWIDLPDEQELEYLDMLAGIRDELAAQGVYDTQMMKLMKKLRCRANPMHHECATDLLF</sequence>
<protein>
    <recommendedName>
        <fullName evidence="3">TRAP-type C4-dicarboxylate transport system, substrate-binding protein</fullName>
    </recommendedName>
</protein>
<evidence type="ECO:0000313" key="2">
    <source>
        <dbReference type="Proteomes" id="UP000185639"/>
    </source>
</evidence>
<organism evidence="1 2">
    <name type="scientific">Thalassolituus maritimus</name>
    <dbReference type="NCBI Taxonomy" id="484498"/>
    <lineage>
        <taxon>Bacteria</taxon>
        <taxon>Pseudomonadati</taxon>
        <taxon>Pseudomonadota</taxon>
        <taxon>Gammaproteobacteria</taxon>
        <taxon>Oceanospirillales</taxon>
        <taxon>Oceanospirillaceae</taxon>
        <taxon>Thalassolituus</taxon>
    </lineage>
</organism>
<name>A0A1N7IUF9_9GAMM</name>
<dbReference type="Pfam" id="PF19582">
    <property type="entry name" value="AdeT1_2"/>
    <property type="match status" value="1"/>
</dbReference>
<proteinExistence type="predicted"/>
<gene>
    <name evidence="1" type="ORF">SAMN05421686_10117</name>
</gene>
<dbReference type="EMBL" id="FTOH01000001">
    <property type="protein sequence ID" value="SIS40749.1"/>
    <property type="molecule type" value="Genomic_DNA"/>
</dbReference>
<evidence type="ECO:0000313" key="1">
    <source>
        <dbReference type="EMBL" id="SIS40749.1"/>
    </source>
</evidence>
<dbReference type="AlphaFoldDB" id="A0A1N7IUF9"/>